<organism evidence="2 3">
    <name type="scientific">Marinobacter iranensis</name>
    <dbReference type="NCBI Taxonomy" id="2962607"/>
    <lineage>
        <taxon>Bacteria</taxon>
        <taxon>Pseudomonadati</taxon>
        <taxon>Pseudomonadota</taxon>
        <taxon>Gammaproteobacteria</taxon>
        <taxon>Pseudomonadales</taxon>
        <taxon>Marinobacteraceae</taxon>
        <taxon>Marinobacter</taxon>
    </lineage>
</organism>
<dbReference type="PANTHER" id="PTHR12526">
    <property type="entry name" value="GLYCOSYLTRANSFERASE"/>
    <property type="match status" value="1"/>
</dbReference>
<feature type="domain" description="Glycosyl transferase family 1" evidence="1">
    <location>
        <begin position="200"/>
        <end position="347"/>
    </location>
</feature>
<dbReference type="GO" id="GO:0016757">
    <property type="term" value="F:glycosyltransferase activity"/>
    <property type="evidence" value="ECO:0007669"/>
    <property type="project" value="UniProtKB-KW"/>
</dbReference>
<name>A0ABT5Y5M8_9GAMM</name>
<keyword evidence="2" id="KW-0808">Transferase</keyword>
<dbReference type="RefSeq" id="WP_275704438.1">
    <property type="nucleotide sequence ID" value="NZ_JANCMW010000001.1"/>
</dbReference>
<gene>
    <name evidence="2" type="ORF">NLU14_01795</name>
</gene>
<accession>A0ABT5Y5M8</accession>
<protein>
    <submittedName>
        <fullName evidence="2">Glycosyltransferase</fullName>
        <ecNumber evidence="2">2.4.-.-</ecNumber>
    </submittedName>
</protein>
<sequence length="383" mass="42124">MHKKPLNSRPKLLFVGAFPSPHRQVFGGNVTACRTLLASTLPQRVDLELIDSTQLSNPPPGLFVRLLLAARRFLIFLVRFERTRPDAVLLFTSVGASVIEKGSMAWYAKLRGVPALLFPRGGRLIDSFQRSWVTRLAAHFAFSGAEKVLCQGEAWRDFVTGPLGRSLNDAPIVRNWTATPDLLEIGRRPVMPEAGVVVRVLFVGWLDREKGVLDLLEACEKLAPDHKFELNLVGEGNVSSLARKRVQQLGLTNVIHFSGWLNGDDLIQAFRDADIFVLPSWAEGLPNAMIEAMAARLAVVVTSVGNITDVIKNGENGLLVTPHDVAQLQTALSQVIDGHELRTRLAYCAHELAASNYGVEPAVERICQIISDVTERTVSDVTD</sequence>
<dbReference type="EMBL" id="JANCMW010000001">
    <property type="protein sequence ID" value="MDF0748959.1"/>
    <property type="molecule type" value="Genomic_DNA"/>
</dbReference>
<evidence type="ECO:0000313" key="2">
    <source>
        <dbReference type="EMBL" id="MDF0748959.1"/>
    </source>
</evidence>
<comment type="caution">
    <text evidence="2">The sequence shown here is derived from an EMBL/GenBank/DDBJ whole genome shotgun (WGS) entry which is preliminary data.</text>
</comment>
<evidence type="ECO:0000259" key="1">
    <source>
        <dbReference type="Pfam" id="PF00534"/>
    </source>
</evidence>
<dbReference type="Pfam" id="PF00534">
    <property type="entry name" value="Glycos_transf_1"/>
    <property type="match status" value="1"/>
</dbReference>
<keyword evidence="3" id="KW-1185">Reference proteome</keyword>
<dbReference type="Gene3D" id="3.40.50.2000">
    <property type="entry name" value="Glycogen Phosphorylase B"/>
    <property type="match status" value="2"/>
</dbReference>
<dbReference type="InterPro" id="IPR001296">
    <property type="entry name" value="Glyco_trans_1"/>
</dbReference>
<dbReference type="Proteomes" id="UP001143391">
    <property type="component" value="Unassembled WGS sequence"/>
</dbReference>
<dbReference type="EC" id="2.4.-.-" evidence="2"/>
<reference evidence="2" key="1">
    <citation type="submission" date="2022-07" db="EMBL/GenBank/DDBJ databases">
        <title>Marinobacter iranensis a new bacterium isolate from a hipersaline lake in Iran.</title>
        <authorList>
            <person name="Mohammad A.M.A."/>
            <person name="Cristina S.-P."/>
            <person name="Antonio V."/>
        </authorList>
    </citation>
    <scope>NUCLEOTIDE SEQUENCE</scope>
    <source>
        <strain evidence="2">71-i</strain>
    </source>
</reference>
<evidence type="ECO:0000313" key="3">
    <source>
        <dbReference type="Proteomes" id="UP001143391"/>
    </source>
</evidence>
<proteinExistence type="predicted"/>
<dbReference type="SUPFAM" id="SSF53756">
    <property type="entry name" value="UDP-Glycosyltransferase/glycogen phosphorylase"/>
    <property type="match status" value="1"/>
</dbReference>
<keyword evidence="2" id="KW-0328">Glycosyltransferase</keyword>